<name>A0ABQ0YGN8_9NOCA</name>
<evidence type="ECO:0000259" key="4">
    <source>
        <dbReference type="SMART" id="SM00822"/>
    </source>
</evidence>
<dbReference type="SMART" id="SM00822">
    <property type="entry name" value="PKS_KR"/>
    <property type="match status" value="1"/>
</dbReference>
<evidence type="ECO:0000256" key="3">
    <source>
        <dbReference type="RuleBase" id="RU000363"/>
    </source>
</evidence>
<dbReference type="PROSITE" id="PS00061">
    <property type="entry name" value="ADH_SHORT"/>
    <property type="match status" value="1"/>
</dbReference>
<evidence type="ECO:0000256" key="1">
    <source>
        <dbReference type="ARBA" id="ARBA00006484"/>
    </source>
</evidence>
<comment type="caution">
    <text evidence="5">The sequence shown here is derived from an EMBL/GenBank/DDBJ whole genome shotgun (WGS) entry which is preliminary data.</text>
</comment>
<dbReference type="PRINTS" id="PR00080">
    <property type="entry name" value="SDRFAMILY"/>
</dbReference>
<dbReference type="Proteomes" id="UP000325466">
    <property type="component" value="Unassembled WGS sequence"/>
</dbReference>
<dbReference type="SUPFAM" id="SSF51735">
    <property type="entry name" value="NAD(P)-binding Rossmann-fold domains"/>
    <property type="match status" value="1"/>
</dbReference>
<dbReference type="NCBIfam" id="NF005861">
    <property type="entry name" value="PRK07791.1"/>
    <property type="match status" value="1"/>
</dbReference>
<evidence type="ECO:0000313" key="5">
    <source>
        <dbReference type="EMBL" id="GES35700.1"/>
    </source>
</evidence>
<dbReference type="Pfam" id="PF00106">
    <property type="entry name" value="adh_short"/>
    <property type="match status" value="1"/>
</dbReference>
<dbReference type="InterPro" id="IPR036291">
    <property type="entry name" value="NAD(P)-bd_dom_sf"/>
</dbReference>
<protein>
    <submittedName>
        <fullName evidence="5">Short chain dehydrogenase</fullName>
    </submittedName>
</protein>
<dbReference type="PANTHER" id="PTHR45024">
    <property type="entry name" value="DEHYDROGENASES, SHORT CHAIN"/>
    <property type="match status" value="1"/>
</dbReference>
<keyword evidence="6" id="KW-1185">Reference proteome</keyword>
<dbReference type="InterPro" id="IPR051687">
    <property type="entry name" value="Peroxisomal_Beta-Oxidation"/>
</dbReference>
<dbReference type="InterPro" id="IPR057326">
    <property type="entry name" value="KR_dom"/>
</dbReference>
<organism evidence="5 6">
    <name type="scientific">Rhodococcus aetherivorans</name>
    <dbReference type="NCBI Taxonomy" id="191292"/>
    <lineage>
        <taxon>Bacteria</taxon>
        <taxon>Bacillati</taxon>
        <taxon>Actinomycetota</taxon>
        <taxon>Actinomycetes</taxon>
        <taxon>Mycobacteriales</taxon>
        <taxon>Nocardiaceae</taxon>
        <taxon>Rhodococcus</taxon>
    </lineage>
</organism>
<dbReference type="InterPro" id="IPR020904">
    <property type="entry name" value="Sc_DH/Rdtase_CS"/>
</dbReference>
<dbReference type="EMBL" id="BLAH01000026">
    <property type="protein sequence ID" value="GES35700.1"/>
    <property type="molecule type" value="Genomic_DNA"/>
</dbReference>
<evidence type="ECO:0000313" key="6">
    <source>
        <dbReference type="Proteomes" id="UP000325466"/>
    </source>
</evidence>
<sequence>MSPGFPDNDIYSRRRQVSGLVNGRVVIVTGAGRGIGRAHALAFAAEGAKVVVNDIGAGADGSATGESPAEQVVAEIRAAGGEAVVNGDDVADWTGAENLVQTALDTFGRLDVLVNNAGFLRDRMLANMSEEEWDAVIRVHLKGHFAPMRHAMAYWRGEAKAGNPVDARIVNTSSGAGLMGSIGQGNYAAAKAGIAALTIQAAAEFARYGVTVNAIAPAARTRMTVGAGGAMAESMAAPEQGFDAMAPENVSPLVVWLGSAESKDVTGRVFEVEGGRVSVADGWRHGEAIDKGERWDPKELGPVVEKLIARSEPPTPVYGA</sequence>
<accession>A0ABQ0YGN8</accession>
<dbReference type="InterPro" id="IPR002347">
    <property type="entry name" value="SDR_fam"/>
</dbReference>
<reference evidence="5 6" key="1">
    <citation type="journal article" date="2018" name="Biodegradation">
        <title>1,4-Dioxane degradation characteristics of Rhodococcus aetherivorans JCM 14343.</title>
        <authorList>
            <person name="Inoue D."/>
            <person name="Tsunoda T."/>
            <person name="Yamamoto N."/>
            <person name="Ike M."/>
            <person name="Sei K."/>
        </authorList>
    </citation>
    <scope>NUCLEOTIDE SEQUENCE [LARGE SCALE GENOMIC DNA]</scope>
    <source>
        <strain evidence="5 6">JCM 14343</strain>
    </source>
</reference>
<evidence type="ECO:0000256" key="2">
    <source>
        <dbReference type="ARBA" id="ARBA00023002"/>
    </source>
</evidence>
<proteinExistence type="inferred from homology"/>
<gene>
    <name evidence="5" type="ORF">RAJCM14343_0949</name>
</gene>
<keyword evidence="2" id="KW-0560">Oxidoreductase</keyword>
<dbReference type="PRINTS" id="PR00081">
    <property type="entry name" value="GDHRDH"/>
</dbReference>
<dbReference type="PANTHER" id="PTHR45024:SF2">
    <property type="entry name" value="SCP2 DOMAIN-CONTAINING PROTEIN"/>
    <property type="match status" value="1"/>
</dbReference>
<dbReference type="Gene3D" id="3.40.50.720">
    <property type="entry name" value="NAD(P)-binding Rossmann-like Domain"/>
    <property type="match status" value="1"/>
</dbReference>
<comment type="similarity">
    <text evidence="1 3">Belongs to the short-chain dehydrogenases/reductases (SDR) family.</text>
</comment>
<feature type="domain" description="Ketoreductase" evidence="4">
    <location>
        <begin position="24"/>
        <end position="218"/>
    </location>
</feature>